<dbReference type="InterPro" id="IPR056884">
    <property type="entry name" value="NPHP3-like_N"/>
</dbReference>
<keyword evidence="2" id="KW-0040">ANK repeat</keyword>
<feature type="repeat" description="ANK" evidence="2">
    <location>
        <begin position="1162"/>
        <end position="1194"/>
    </location>
</feature>
<dbReference type="Pfam" id="PF24883">
    <property type="entry name" value="NPHP3_N"/>
    <property type="match status" value="1"/>
</dbReference>
<dbReference type="PROSITE" id="PS50297">
    <property type="entry name" value="ANK_REP_REGION"/>
    <property type="match status" value="8"/>
</dbReference>
<feature type="repeat" description="ANK" evidence="2">
    <location>
        <begin position="1261"/>
        <end position="1293"/>
    </location>
</feature>
<dbReference type="EMBL" id="AZGY01000004">
    <property type="protein sequence ID" value="KZZ99028.1"/>
    <property type="molecule type" value="Genomic_DNA"/>
</dbReference>
<dbReference type="Pfam" id="PF13637">
    <property type="entry name" value="Ank_4"/>
    <property type="match status" value="1"/>
</dbReference>
<feature type="repeat" description="ANK" evidence="2">
    <location>
        <begin position="1327"/>
        <end position="1359"/>
    </location>
</feature>
<dbReference type="SUPFAM" id="SSF52540">
    <property type="entry name" value="P-loop containing nucleoside triphosphate hydrolases"/>
    <property type="match status" value="1"/>
</dbReference>
<feature type="repeat" description="ANK" evidence="2">
    <location>
        <begin position="1426"/>
        <end position="1458"/>
    </location>
</feature>
<evidence type="ECO:0000313" key="6">
    <source>
        <dbReference type="Proteomes" id="UP000078544"/>
    </source>
</evidence>
<feature type="repeat" description="ANK" evidence="2">
    <location>
        <begin position="1459"/>
        <end position="1491"/>
    </location>
</feature>
<dbReference type="PRINTS" id="PR01415">
    <property type="entry name" value="ANKYRIN"/>
</dbReference>
<dbReference type="Gene3D" id="1.25.40.20">
    <property type="entry name" value="Ankyrin repeat-containing domain"/>
    <property type="match status" value="4"/>
</dbReference>
<evidence type="ECO:0000259" key="4">
    <source>
        <dbReference type="Pfam" id="PF24883"/>
    </source>
</evidence>
<dbReference type="InterPro" id="IPR027417">
    <property type="entry name" value="P-loop_NTPase"/>
</dbReference>
<dbReference type="Pfam" id="PF12796">
    <property type="entry name" value="Ank_2"/>
    <property type="match status" value="4"/>
</dbReference>
<feature type="repeat" description="ANK" evidence="2">
    <location>
        <begin position="1294"/>
        <end position="1326"/>
    </location>
</feature>
<feature type="domain" description="GPI inositol-deacylase winged helix" evidence="3">
    <location>
        <begin position="660"/>
        <end position="739"/>
    </location>
</feature>
<evidence type="ECO:0000259" key="3">
    <source>
        <dbReference type="Pfam" id="PF22939"/>
    </source>
</evidence>
<comment type="caution">
    <text evidence="5">The sequence shown here is derived from an EMBL/GenBank/DDBJ whole genome shotgun (WGS) entry which is preliminary data.</text>
</comment>
<dbReference type="InterPro" id="IPR002110">
    <property type="entry name" value="Ankyrin_rpt"/>
</dbReference>
<dbReference type="PANTHER" id="PTHR24133:SF40">
    <property type="entry name" value="ANKYRIN REPEAT DOMAIN 44"/>
    <property type="match status" value="1"/>
</dbReference>
<dbReference type="SUPFAM" id="SSF48403">
    <property type="entry name" value="Ankyrin repeat"/>
    <property type="match status" value="2"/>
</dbReference>
<dbReference type="InterPro" id="IPR036770">
    <property type="entry name" value="Ankyrin_rpt-contain_sf"/>
</dbReference>
<dbReference type="OrthoDB" id="194358at2759"/>
<feature type="repeat" description="ANK" evidence="2">
    <location>
        <begin position="1195"/>
        <end position="1227"/>
    </location>
</feature>
<feature type="repeat" description="ANK" evidence="2">
    <location>
        <begin position="1360"/>
        <end position="1392"/>
    </location>
</feature>
<evidence type="ECO:0000313" key="5">
    <source>
        <dbReference type="EMBL" id="KZZ99028.1"/>
    </source>
</evidence>
<evidence type="ECO:0000256" key="1">
    <source>
        <dbReference type="ARBA" id="ARBA00022737"/>
    </source>
</evidence>
<dbReference type="Gene3D" id="3.40.50.300">
    <property type="entry name" value="P-loop containing nucleotide triphosphate hydrolases"/>
    <property type="match status" value="1"/>
</dbReference>
<dbReference type="SMART" id="SM00248">
    <property type="entry name" value="ANK"/>
    <property type="match status" value="18"/>
</dbReference>
<name>A0A168EPU0_9HYPO</name>
<feature type="repeat" description="ANK" evidence="2">
    <location>
        <begin position="1129"/>
        <end position="1161"/>
    </location>
</feature>
<feature type="repeat" description="ANK" evidence="2">
    <location>
        <begin position="1393"/>
        <end position="1425"/>
    </location>
</feature>
<keyword evidence="6" id="KW-1185">Reference proteome</keyword>
<dbReference type="InterPro" id="IPR054471">
    <property type="entry name" value="GPIID_WHD"/>
</dbReference>
<dbReference type="InterPro" id="IPR052391">
    <property type="entry name" value="E3_Ligase-Neurotoxin"/>
</dbReference>
<accession>A0A168EPU0</accession>
<keyword evidence="1" id="KW-0677">Repeat</keyword>
<feature type="domain" description="Nephrocystin 3-like N-terminal" evidence="4">
    <location>
        <begin position="368"/>
        <end position="538"/>
    </location>
</feature>
<dbReference type="Proteomes" id="UP000078544">
    <property type="component" value="Unassembled WGS sequence"/>
</dbReference>
<dbReference type="PROSITE" id="PS50088">
    <property type="entry name" value="ANK_REPEAT"/>
    <property type="match status" value="14"/>
</dbReference>
<feature type="repeat" description="ANK" evidence="2">
    <location>
        <begin position="1096"/>
        <end position="1128"/>
    </location>
</feature>
<feature type="repeat" description="ANK" evidence="2">
    <location>
        <begin position="1063"/>
        <end position="1095"/>
    </location>
</feature>
<feature type="repeat" description="ANK" evidence="2">
    <location>
        <begin position="938"/>
        <end position="964"/>
    </location>
</feature>
<dbReference type="Pfam" id="PF00023">
    <property type="entry name" value="Ank"/>
    <property type="match status" value="2"/>
</dbReference>
<gene>
    <name evidence="5" type="ORF">AAL_02579</name>
</gene>
<evidence type="ECO:0000256" key="2">
    <source>
        <dbReference type="PROSITE-ProRule" id="PRU00023"/>
    </source>
</evidence>
<protein>
    <submittedName>
        <fullName evidence="5">Ankyrin repeat protein</fullName>
    </submittedName>
</protein>
<dbReference type="PANTHER" id="PTHR24133">
    <property type="entry name" value="ANKYRIN DOMAIN-CONTAINING"/>
    <property type="match status" value="1"/>
</dbReference>
<organism evidence="5 6">
    <name type="scientific">Moelleriella libera RCEF 2490</name>
    <dbReference type="NCBI Taxonomy" id="1081109"/>
    <lineage>
        <taxon>Eukaryota</taxon>
        <taxon>Fungi</taxon>
        <taxon>Dikarya</taxon>
        <taxon>Ascomycota</taxon>
        <taxon>Pezizomycotina</taxon>
        <taxon>Sordariomycetes</taxon>
        <taxon>Hypocreomycetidae</taxon>
        <taxon>Hypocreales</taxon>
        <taxon>Clavicipitaceae</taxon>
        <taxon>Moelleriella</taxon>
    </lineage>
</organism>
<feature type="repeat" description="ANK" evidence="2">
    <location>
        <begin position="1228"/>
        <end position="1260"/>
    </location>
</feature>
<sequence length="1554" mass="175759">MRENEESGSITHRKATTHQVFGLKQIYPDPNDKYVTTTAEIDIIALHGLDAKSPRTWIAWRENDDPNSGDVHWLKDSHMLPAVVPKSRILTYDWNANYDTTASTDRFLGHADTFLDRISNEREKSERRDAPIIFIASCFSGLLVAQALTRAAEGHHPRRVQVQQILNCTTGVAFLGTPFRGIWDTGYTIADLQISFATVSRTEYARELIEYLRPGTPERPSPLDTLRQRFSEMIHNDQYKFDVVCFYETRRSKISARINHLPREYAERLDRDGCGIVVSQDSACLEGVDCVPLDRRHNMLHKFSSPSDDDFRRLASRLKTFRRQPISFQSLSEDYTSRLDRRQIDVLQSLHTCPYLERKNRNSERVPGTCQWFVGHDYFRQWQKGQSSRMLWVSANPGCGKSVLAKFLVDDVLRTTGARTTCYFFFKEDYEDQRSAADALSCILYQLFKQKAAIFSHAIIERFETYGHNLPKSFDEFWEILLLVSHDDRAGEIVCILDAFDECEDQERLKFARALRKFYVTTDDVANSSSLKFLVTSRPYNKISQGFEPLDIPGLPIIHLKGEDSAESTKIAEEIDIFVKYQVTDIQRRLQLSRDEEMLLLARLRRNPNPTYLWVSLVLQMIDEDLGIDRTKILDVTSDLPETVDEAYEKILAKSDNPGSVKKLLHIVVAAARPLTVAEMSLALVLEERHKSFQELGVRPEERSKRHIRNLCGFFVNIMDDSKIYLIHQTAREFLVSKDDTDTLKVPESIVSQSLSNKITFKNSLDHRDSNRVLCQICLRYLLLSDFDDIVDILSPVRVFLEYSATNWASHFRVSNQKPKSVTDSLQRICDVASSRFSTWFNVYWATKDSLTPRNLSSLIVASYFGLEELVKLQLQSANVDVNHRDSTYGRSAVLWASMHGFSGIVDALVRASWSRRLLPGAVSELVSSVKIDGADHFGLTPLAYALLNGHESVVRKLIAAGASAKSLPWVCEKPKFFDRFAKNEAIAKRLMRNFAVTAKLRTGQSLLEHFSEKGNADVVRLLLDQGAVAEQKLLITASTNGHEAVVRLLLDIGLHTEARDLVRSTPLIKAAQHGYEAVVKLLLDKGADTEARNDFWDSALTAAAFEGHEGVTRLLLDQGADIEGTNEIGQTALFLAVVSGHEAVVEILLAMGANIHVKNVRRTTPLSQAVKMGHVALVDLLLSYGANIESEDENQETPLFRAIKMGHEAVANLLLDCGANIESKGRTQQTPLFKAVLRNNETMCNLLLQHGADIESRDANQETPLFRAIEIESEAIVCLLLYYGADYESRNANQETPLFKAVSRNNRAMCYLLLHHGADIESRDTNQDTPLFRAIEKGHESICTYLLFNGANIESRDANQDTPLFRAIKKGHEAICYQLLFNNADINSRDTNQETPLFRAIEKGHDAICIRLLLLGADVSLRNTNQETPLFRASEKGYEAICIELLLRGADINWRDTNQETPLFRAIEKECEAVVDLLLDRGANHEIRNANQETPLSKAMFTGNRAIFLKLVGYGTSMEVQNDSQKTPLGRARDVQRQEIVQFISASREFSES</sequence>
<dbReference type="Pfam" id="PF22939">
    <property type="entry name" value="WHD_GPIID"/>
    <property type="match status" value="1"/>
</dbReference>
<proteinExistence type="predicted"/>
<reference evidence="5 6" key="1">
    <citation type="journal article" date="2016" name="Genome Biol. Evol.">
        <title>Divergent and convergent evolution of fungal pathogenicity.</title>
        <authorList>
            <person name="Shang Y."/>
            <person name="Xiao G."/>
            <person name="Zheng P."/>
            <person name="Cen K."/>
            <person name="Zhan S."/>
            <person name="Wang C."/>
        </authorList>
    </citation>
    <scope>NUCLEOTIDE SEQUENCE [LARGE SCALE GENOMIC DNA]</scope>
    <source>
        <strain evidence="5 6">RCEF 2490</strain>
    </source>
</reference>
<dbReference type="STRING" id="1081109.A0A168EPU0"/>